<dbReference type="Pfam" id="PF05193">
    <property type="entry name" value="Peptidase_M16_C"/>
    <property type="match status" value="1"/>
</dbReference>
<dbReference type="InterPro" id="IPR007863">
    <property type="entry name" value="Peptidase_M16_C"/>
</dbReference>
<evidence type="ECO:0000259" key="3">
    <source>
        <dbReference type="Pfam" id="PF00675"/>
    </source>
</evidence>
<comment type="similarity">
    <text evidence="1">Belongs to the peptidase M16 family.</text>
</comment>
<keyword evidence="2" id="KW-0732">Signal</keyword>
<dbReference type="AlphaFoldDB" id="A0A8J7RJ48"/>
<evidence type="ECO:0000259" key="4">
    <source>
        <dbReference type="Pfam" id="PF05193"/>
    </source>
</evidence>
<feature type="domain" description="Peptidase M16 N-terminal" evidence="3">
    <location>
        <begin position="40"/>
        <end position="84"/>
    </location>
</feature>
<dbReference type="Proteomes" id="UP000673975">
    <property type="component" value="Unassembled WGS sequence"/>
</dbReference>
<dbReference type="Pfam" id="PF00675">
    <property type="entry name" value="Peptidase_M16"/>
    <property type="match status" value="2"/>
</dbReference>
<dbReference type="SUPFAM" id="SSF63411">
    <property type="entry name" value="LuxS/MPP-like metallohydrolase"/>
    <property type="match status" value="2"/>
</dbReference>
<evidence type="ECO:0000313" key="5">
    <source>
        <dbReference type="EMBL" id="MBP3191133.1"/>
    </source>
</evidence>
<evidence type="ECO:0000256" key="1">
    <source>
        <dbReference type="ARBA" id="ARBA00007261"/>
    </source>
</evidence>
<dbReference type="PANTHER" id="PTHR11851:SF49">
    <property type="entry name" value="MITOCHONDRIAL-PROCESSING PEPTIDASE SUBUNIT ALPHA"/>
    <property type="match status" value="1"/>
</dbReference>
<evidence type="ECO:0000313" key="6">
    <source>
        <dbReference type="Proteomes" id="UP000673975"/>
    </source>
</evidence>
<dbReference type="InterPro" id="IPR050361">
    <property type="entry name" value="MPP/UQCRC_Complex"/>
</dbReference>
<dbReference type="EMBL" id="JAFIDN010000001">
    <property type="protein sequence ID" value="MBP3191133.1"/>
    <property type="molecule type" value="Genomic_DNA"/>
</dbReference>
<feature type="chain" id="PRO_5035195398" evidence="2">
    <location>
        <begin position="18"/>
        <end position="497"/>
    </location>
</feature>
<reference evidence="5" key="1">
    <citation type="submission" date="2021-02" db="EMBL/GenBank/DDBJ databases">
        <title>Natronogracilivirga saccharolytica gen. nov. sp. nov. a new anaerobic, haloalkiliphilic carbohydrate-fermenting bacterium from soda lake and proposing of Cyclonatronumiaceae fam. nov. in the phylum Balneolaeota.</title>
        <authorList>
            <person name="Zhilina T.N."/>
            <person name="Sorokin D.Y."/>
            <person name="Zavarzina D.G."/>
            <person name="Toshchakov S.V."/>
            <person name="Kublanov I.V."/>
        </authorList>
    </citation>
    <scope>NUCLEOTIDE SEQUENCE</scope>
    <source>
        <strain evidence="5">Z-1702</strain>
    </source>
</reference>
<dbReference type="GO" id="GO:0046872">
    <property type="term" value="F:metal ion binding"/>
    <property type="evidence" value="ECO:0007669"/>
    <property type="project" value="InterPro"/>
</dbReference>
<name>A0A8J7RJ48_9BACT</name>
<dbReference type="Gene3D" id="3.30.830.10">
    <property type="entry name" value="Metalloenzyme, LuxS/M16 peptidase-like"/>
    <property type="match status" value="2"/>
</dbReference>
<sequence length="497" mass="56476">MLSVFFFAVSFAPTLHAQSIENIEQNVTEFTLDNGLHFIIIERDVAPVASFVTHVGVGSVNEQIGQTGLSHVFEHMAFKGSTTIGTTNWEEEKVIIDQMDDAYLAWLKESRSSSPDEEKLSELWDRFEKLQEKAGEFVVNNEFSQIVEREGASGLNAFVSADETAFFYSLPENKAELWFALEADRFMNPVMREYYIEKDVIMEERRDRVDNSPFGRLIEELISTAYSAFPYKHHPIGWPSDIEAVTIQDALDFYEKHYVPANMTISIAGDVDPDRMKTYAERYFGDMPSAESPPKVMTIEPEQRGERRFVMEEDGQPVLMIGYHSVDMNHPDAVAIDLLSGVLFEGRTSRLYRRMVTEEQKALQIGGLNGFPGSLYPGLFLIYAVPNQGVELAEIEEAVYEELDRIREGDISEREIERVRTNARASAIRGLASNQGMALNFAQAHAKRGTWQSIFTDLDEMEKVTPEDLQRVVDTYFVKQMRTVGTIQTRDSETASR</sequence>
<organism evidence="5 6">
    <name type="scientific">Natronogracilivirga saccharolytica</name>
    <dbReference type="NCBI Taxonomy" id="2812953"/>
    <lineage>
        <taxon>Bacteria</taxon>
        <taxon>Pseudomonadati</taxon>
        <taxon>Balneolota</taxon>
        <taxon>Balneolia</taxon>
        <taxon>Balneolales</taxon>
        <taxon>Cyclonatronaceae</taxon>
        <taxon>Natronogracilivirga</taxon>
    </lineage>
</organism>
<comment type="caution">
    <text evidence="5">The sequence shown here is derived from an EMBL/GenBank/DDBJ whole genome shotgun (WGS) entry which is preliminary data.</text>
</comment>
<feature type="domain" description="Peptidase M16 C-terminal" evidence="4">
    <location>
        <begin position="245"/>
        <end position="421"/>
    </location>
</feature>
<evidence type="ECO:0000256" key="2">
    <source>
        <dbReference type="SAM" id="SignalP"/>
    </source>
</evidence>
<dbReference type="InterPro" id="IPR011249">
    <property type="entry name" value="Metalloenz_LuxS/M16"/>
</dbReference>
<dbReference type="InterPro" id="IPR011765">
    <property type="entry name" value="Pept_M16_N"/>
</dbReference>
<gene>
    <name evidence="5" type="ORF">NATSA_00505</name>
</gene>
<feature type="domain" description="Peptidase M16 N-terminal" evidence="3">
    <location>
        <begin position="140"/>
        <end position="233"/>
    </location>
</feature>
<protein>
    <submittedName>
        <fullName evidence="5">Insulinase family protein</fullName>
    </submittedName>
</protein>
<feature type="signal peptide" evidence="2">
    <location>
        <begin position="1"/>
        <end position="17"/>
    </location>
</feature>
<accession>A0A8J7RJ48</accession>
<keyword evidence="6" id="KW-1185">Reference proteome</keyword>
<proteinExistence type="inferred from homology"/>
<dbReference type="PANTHER" id="PTHR11851">
    <property type="entry name" value="METALLOPROTEASE"/>
    <property type="match status" value="1"/>
</dbReference>